<gene>
    <name evidence="1" type="ORF">BDR25DRAFT_361597</name>
</gene>
<evidence type="ECO:0000313" key="1">
    <source>
        <dbReference type="EMBL" id="KAF2464519.1"/>
    </source>
</evidence>
<organism evidence="1 2">
    <name type="scientific">Lindgomyces ingoldianus</name>
    <dbReference type="NCBI Taxonomy" id="673940"/>
    <lineage>
        <taxon>Eukaryota</taxon>
        <taxon>Fungi</taxon>
        <taxon>Dikarya</taxon>
        <taxon>Ascomycota</taxon>
        <taxon>Pezizomycotina</taxon>
        <taxon>Dothideomycetes</taxon>
        <taxon>Pleosporomycetidae</taxon>
        <taxon>Pleosporales</taxon>
        <taxon>Lindgomycetaceae</taxon>
        <taxon>Lindgomyces</taxon>
    </lineage>
</organism>
<protein>
    <submittedName>
        <fullName evidence="1">Uncharacterized protein</fullName>
    </submittedName>
</protein>
<evidence type="ECO:0000313" key="2">
    <source>
        <dbReference type="Proteomes" id="UP000799755"/>
    </source>
</evidence>
<name>A0ACB6QBU4_9PLEO</name>
<dbReference type="EMBL" id="MU003536">
    <property type="protein sequence ID" value="KAF2464519.1"/>
    <property type="molecule type" value="Genomic_DNA"/>
</dbReference>
<dbReference type="Proteomes" id="UP000799755">
    <property type="component" value="Unassembled WGS sequence"/>
</dbReference>
<comment type="caution">
    <text evidence="1">The sequence shown here is derived from an EMBL/GenBank/DDBJ whole genome shotgun (WGS) entry which is preliminary data.</text>
</comment>
<accession>A0ACB6QBU4</accession>
<keyword evidence="2" id="KW-1185">Reference proteome</keyword>
<reference evidence="1" key="1">
    <citation type="journal article" date="2020" name="Stud. Mycol.">
        <title>101 Dothideomycetes genomes: a test case for predicting lifestyles and emergence of pathogens.</title>
        <authorList>
            <person name="Haridas S."/>
            <person name="Albert R."/>
            <person name="Binder M."/>
            <person name="Bloem J."/>
            <person name="Labutti K."/>
            <person name="Salamov A."/>
            <person name="Andreopoulos B."/>
            <person name="Baker S."/>
            <person name="Barry K."/>
            <person name="Bills G."/>
            <person name="Bluhm B."/>
            <person name="Cannon C."/>
            <person name="Castanera R."/>
            <person name="Culley D."/>
            <person name="Daum C."/>
            <person name="Ezra D."/>
            <person name="Gonzalez J."/>
            <person name="Henrissat B."/>
            <person name="Kuo A."/>
            <person name="Liang C."/>
            <person name="Lipzen A."/>
            <person name="Lutzoni F."/>
            <person name="Magnuson J."/>
            <person name="Mondo S."/>
            <person name="Nolan M."/>
            <person name="Ohm R."/>
            <person name="Pangilinan J."/>
            <person name="Park H.-J."/>
            <person name="Ramirez L."/>
            <person name="Alfaro M."/>
            <person name="Sun H."/>
            <person name="Tritt A."/>
            <person name="Yoshinaga Y."/>
            <person name="Zwiers L.-H."/>
            <person name="Turgeon B."/>
            <person name="Goodwin S."/>
            <person name="Spatafora J."/>
            <person name="Crous P."/>
            <person name="Grigoriev I."/>
        </authorList>
    </citation>
    <scope>NUCLEOTIDE SEQUENCE</scope>
    <source>
        <strain evidence="1">ATCC 200398</strain>
    </source>
</reference>
<proteinExistence type="predicted"/>
<sequence length="219" mass="24659">MGDDKRKVPQEQCSAGKLPKNLSSDKTIDIKQLGFIDMHVSSYELTHECNDLANWIDNGLYVTRHSLEGNHLIYGVTRGLNDEVVEGSGRRSTILSVTRNVRVAQRAHELLAIKMILVKNYLGPTSLHKPSTSSRAPLTSQNFETYKKLWFHVTVLKTILPQVMNTESLDFCVCERVHVDTGEPFVILFVLFPPEYKTKSSCTKRPEANCSGRQGGIRI</sequence>